<comment type="caution">
    <text evidence="1">The sequence shown here is derived from an EMBL/GenBank/DDBJ whole genome shotgun (WGS) entry which is preliminary data.</text>
</comment>
<sequence>MGAAVQTNYVGGVADIQGVLFDFSGTLCRLEFGSGVLDGLMDDAGAPLEITDQVELMRRLTAPVGISEGLPEELHEAWHRRDLDTTVHHTVYTAALHAAGLPGGAAETVYRRMLDAENWVPYPDVLPALRAVRAAGLRSAVVSNIGWDIRPVLARHGIVDLVDVVVMSYVEGHVKPEPEIFAAACARLGLEPANALMVGDSEEADGGAAALGCSVAIVDPLPTAQRPDALLAALSAYGIAQTHSFGD</sequence>
<gene>
    <name evidence="1" type="ORF">BCF44_104556</name>
</gene>
<keyword evidence="1" id="KW-0378">Hydrolase</keyword>
<dbReference type="PANTHER" id="PTHR46649:SF4">
    <property type="entry name" value="HALOACID DEHALOGENASE-LIKE HYDROLASE (HAD) SUPERFAMILY PROTEIN"/>
    <property type="match status" value="1"/>
</dbReference>
<organism evidence="1 2">
    <name type="scientific">Kutzneria buriramensis</name>
    <dbReference type="NCBI Taxonomy" id="1045776"/>
    <lineage>
        <taxon>Bacteria</taxon>
        <taxon>Bacillati</taxon>
        <taxon>Actinomycetota</taxon>
        <taxon>Actinomycetes</taxon>
        <taxon>Pseudonocardiales</taxon>
        <taxon>Pseudonocardiaceae</taxon>
        <taxon>Kutzneria</taxon>
    </lineage>
</organism>
<dbReference type="PANTHER" id="PTHR46649">
    <property type="match status" value="1"/>
</dbReference>
<dbReference type="Pfam" id="PF00702">
    <property type="entry name" value="Hydrolase"/>
    <property type="match status" value="1"/>
</dbReference>
<dbReference type="PRINTS" id="PR00413">
    <property type="entry name" value="HADHALOGNASE"/>
</dbReference>
<dbReference type="GO" id="GO:0016787">
    <property type="term" value="F:hydrolase activity"/>
    <property type="evidence" value="ECO:0007669"/>
    <property type="project" value="UniProtKB-KW"/>
</dbReference>
<dbReference type="AlphaFoldDB" id="A0A3E0HVH6"/>
<keyword evidence="2" id="KW-1185">Reference proteome</keyword>
<dbReference type="EMBL" id="QUNO01000004">
    <property type="protein sequence ID" value="REH50280.1"/>
    <property type="molecule type" value="Genomic_DNA"/>
</dbReference>
<dbReference type="NCBIfam" id="TIGR01509">
    <property type="entry name" value="HAD-SF-IA-v3"/>
    <property type="match status" value="1"/>
</dbReference>
<reference evidence="1 2" key="1">
    <citation type="submission" date="2018-08" db="EMBL/GenBank/DDBJ databases">
        <title>Genomic Encyclopedia of Archaeal and Bacterial Type Strains, Phase II (KMG-II): from individual species to whole genera.</title>
        <authorList>
            <person name="Goeker M."/>
        </authorList>
    </citation>
    <scope>NUCLEOTIDE SEQUENCE [LARGE SCALE GENOMIC DNA]</scope>
    <source>
        <strain evidence="1 2">DSM 45791</strain>
    </source>
</reference>
<dbReference type="SUPFAM" id="SSF56784">
    <property type="entry name" value="HAD-like"/>
    <property type="match status" value="1"/>
</dbReference>
<dbReference type="InterPro" id="IPR006439">
    <property type="entry name" value="HAD-SF_hydro_IA"/>
</dbReference>
<accession>A0A3E0HVH6</accession>
<proteinExistence type="predicted"/>
<dbReference type="InterPro" id="IPR023214">
    <property type="entry name" value="HAD_sf"/>
</dbReference>
<protein>
    <submittedName>
        <fullName evidence="1">HAD superfamily hydrolase (TIGR01509 family)/HAD superfamily hydrolase (TIGR01549 family)</fullName>
    </submittedName>
</protein>
<name>A0A3E0HVH6_9PSEU</name>
<dbReference type="Proteomes" id="UP000256269">
    <property type="component" value="Unassembled WGS sequence"/>
</dbReference>
<dbReference type="SFLD" id="SFLDG01129">
    <property type="entry name" value="C1.5:_HAD__Beta-PGM__Phosphata"/>
    <property type="match status" value="1"/>
</dbReference>
<dbReference type="Gene3D" id="3.40.50.1000">
    <property type="entry name" value="HAD superfamily/HAD-like"/>
    <property type="match status" value="1"/>
</dbReference>
<evidence type="ECO:0000313" key="1">
    <source>
        <dbReference type="EMBL" id="REH50280.1"/>
    </source>
</evidence>
<dbReference type="SFLD" id="SFLDS00003">
    <property type="entry name" value="Haloacid_Dehalogenase"/>
    <property type="match status" value="1"/>
</dbReference>
<dbReference type="InterPro" id="IPR036412">
    <property type="entry name" value="HAD-like_sf"/>
</dbReference>
<evidence type="ECO:0000313" key="2">
    <source>
        <dbReference type="Proteomes" id="UP000256269"/>
    </source>
</evidence>
<dbReference type="NCBIfam" id="TIGR01549">
    <property type="entry name" value="HAD-SF-IA-v1"/>
    <property type="match status" value="1"/>
</dbReference>